<dbReference type="InterPro" id="IPR014729">
    <property type="entry name" value="Rossmann-like_a/b/a_fold"/>
</dbReference>
<evidence type="ECO:0000256" key="2">
    <source>
        <dbReference type="ARBA" id="ARBA00022598"/>
    </source>
</evidence>
<evidence type="ECO:0000256" key="1">
    <source>
        <dbReference type="ARBA" id="ARBA00005594"/>
    </source>
</evidence>
<dbReference type="PRINTS" id="PR01038">
    <property type="entry name" value="TRNASYNTHARG"/>
</dbReference>
<dbReference type="PANTHER" id="PTHR11956:SF5">
    <property type="entry name" value="ARGININE--TRNA LIGASE, CYTOPLASMIC"/>
    <property type="match status" value="1"/>
</dbReference>
<feature type="domain" description="DALR anticodon binding" evidence="10">
    <location>
        <begin position="502"/>
        <end position="620"/>
    </location>
</feature>
<dbReference type="SMART" id="SM01016">
    <property type="entry name" value="Arg_tRNA_synt_N"/>
    <property type="match status" value="1"/>
</dbReference>
<evidence type="ECO:0000313" key="13">
    <source>
        <dbReference type="Proteomes" id="UP000547209"/>
    </source>
</evidence>
<dbReference type="SUPFAM" id="SSF52374">
    <property type="entry name" value="Nucleotidylyl transferase"/>
    <property type="match status" value="1"/>
</dbReference>
<comment type="caution">
    <text evidence="8">Lacks conserved residue(s) required for the propagation of feature annotation.</text>
</comment>
<accession>A0A7X0VGW4</accession>
<keyword evidence="5 8" id="KW-0648">Protein biosynthesis</keyword>
<dbReference type="InterPro" id="IPR005148">
    <property type="entry name" value="Arg-tRNA-synth_N"/>
</dbReference>
<dbReference type="AlphaFoldDB" id="A0A7X0VGW4"/>
<evidence type="ECO:0000259" key="10">
    <source>
        <dbReference type="SMART" id="SM00836"/>
    </source>
</evidence>
<dbReference type="SUPFAM" id="SSF55190">
    <property type="entry name" value="Arginyl-tRNA synthetase (ArgRS), N-terminal 'additional' domain"/>
    <property type="match status" value="1"/>
</dbReference>
<sequence>MISQTIVRCIEKSTQSLLEEIGLEYGDDLKIVVEQPAHLEHGDYATNIAMQLAKRLRKAPVQIAEMLKAKLERDGSIENLVRKIEVAPPGFINLHMDWGQWAQRTFILPANAGDKAVIEHTSINPNKSAHIGHLRNACIGDALVRLLKRVGYRVEVHNYIDDLGNQLADTLVGLLNIPHQKEHARFGDFCWDIYAQVNKEYERHPSLLEQRTKVLHALEEGNENVSWMGLLAAERIVREHLEEMNAFGIRYDLLVWESNIVREGFWDSAFRLLQQTPQFYRETSGKLEGCWVLNQAASEGEDGDSEHQPDKVLVRSNGILTYTAKDIAYHLWKFGLLQKDFSYKRFSDDLWSTHRAGTGASYGTADLVINVIDYRQQYPQAMVKQALDILGYAAQAEKLRHVSYGVVSLSPTAAQALGIDTSAGKASYAMSGRQGIGIKISELLDLMEGVIEDKRSDRQGLSGRTIAAAAIRYYLLRFSLMTEVVFDIQQATEITGNSGVYLMYAHARAVRILGKAEEEWNMRPQTPLEIHAIEKAEHALLRHLATWQDALYVAYRELSPNAICNYAYELATLFNNFYASCPILKADDDQKAQRLWLTFKFKETIGDALAVLGLPAPSRM</sequence>
<evidence type="ECO:0000256" key="8">
    <source>
        <dbReference type="HAMAP-Rule" id="MF_00123"/>
    </source>
</evidence>
<keyword evidence="8" id="KW-0963">Cytoplasm</keyword>
<dbReference type="GO" id="GO:0005737">
    <property type="term" value="C:cytoplasm"/>
    <property type="evidence" value="ECO:0007669"/>
    <property type="project" value="UniProtKB-SubCell"/>
</dbReference>
<dbReference type="InterPro" id="IPR001278">
    <property type="entry name" value="Arg-tRNA-ligase"/>
</dbReference>
<dbReference type="Gene3D" id="1.10.730.10">
    <property type="entry name" value="Isoleucyl-tRNA Synthetase, Domain 1"/>
    <property type="match status" value="1"/>
</dbReference>
<keyword evidence="2 8" id="KW-0436">Ligase</keyword>
<comment type="subcellular location">
    <subcellularLocation>
        <location evidence="8">Cytoplasm</location>
    </subcellularLocation>
</comment>
<comment type="catalytic activity">
    <reaction evidence="7 8">
        <text>tRNA(Arg) + L-arginine + ATP = L-arginyl-tRNA(Arg) + AMP + diphosphate</text>
        <dbReference type="Rhea" id="RHEA:20301"/>
        <dbReference type="Rhea" id="RHEA-COMP:9658"/>
        <dbReference type="Rhea" id="RHEA-COMP:9673"/>
        <dbReference type="ChEBI" id="CHEBI:30616"/>
        <dbReference type="ChEBI" id="CHEBI:32682"/>
        <dbReference type="ChEBI" id="CHEBI:33019"/>
        <dbReference type="ChEBI" id="CHEBI:78442"/>
        <dbReference type="ChEBI" id="CHEBI:78513"/>
        <dbReference type="ChEBI" id="CHEBI:456215"/>
        <dbReference type="EC" id="6.1.1.19"/>
    </reaction>
</comment>
<evidence type="ECO:0000256" key="4">
    <source>
        <dbReference type="ARBA" id="ARBA00022840"/>
    </source>
</evidence>
<dbReference type="GO" id="GO:0006420">
    <property type="term" value="P:arginyl-tRNA aminoacylation"/>
    <property type="evidence" value="ECO:0007669"/>
    <property type="project" value="UniProtKB-UniRule"/>
</dbReference>
<evidence type="ECO:0000259" key="11">
    <source>
        <dbReference type="SMART" id="SM01016"/>
    </source>
</evidence>
<dbReference type="SUPFAM" id="SSF47323">
    <property type="entry name" value="Anticodon-binding domain of a subclass of class I aminoacyl-tRNA synthetases"/>
    <property type="match status" value="1"/>
</dbReference>
<evidence type="ECO:0000256" key="7">
    <source>
        <dbReference type="ARBA" id="ARBA00049339"/>
    </source>
</evidence>
<keyword evidence="3 8" id="KW-0547">Nucleotide-binding</keyword>
<dbReference type="GO" id="GO:0005524">
    <property type="term" value="F:ATP binding"/>
    <property type="evidence" value="ECO:0007669"/>
    <property type="project" value="UniProtKB-UniRule"/>
</dbReference>
<dbReference type="RefSeq" id="WP_185671395.1">
    <property type="nucleotide sequence ID" value="NZ_JACJVP010000040.1"/>
</dbReference>
<dbReference type="Pfam" id="PF05746">
    <property type="entry name" value="DALR_1"/>
    <property type="match status" value="1"/>
</dbReference>
<gene>
    <name evidence="8 12" type="primary">argS</name>
    <name evidence="12" type="ORF">H7C19_22860</name>
</gene>
<dbReference type="GO" id="GO:0004814">
    <property type="term" value="F:arginine-tRNA ligase activity"/>
    <property type="evidence" value="ECO:0007669"/>
    <property type="project" value="UniProtKB-UniRule"/>
</dbReference>
<dbReference type="Gene3D" id="3.40.50.620">
    <property type="entry name" value="HUPs"/>
    <property type="match status" value="1"/>
</dbReference>
<feature type="domain" description="Arginyl tRNA synthetase N-terminal" evidence="11">
    <location>
        <begin position="4"/>
        <end position="96"/>
    </location>
</feature>
<comment type="similarity">
    <text evidence="1 8 9">Belongs to the class-I aminoacyl-tRNA synthetase family.</text>
</comment>
<protein>
    <recommendedName>
        <fullName evidence="8">Arginine--tRNA ligase</fullName>
        <ecNumber evidence="8">6.1.1.19</ecNumber>
    </recommendedName>
    <alternativeName>
        <fullName evidence="8">Arginyl-tRNA synthetase</fullName>
        <shortName evidence="8">ArgRS</shortName>
    </alternativeName>
</protein>
<keyword evidence="6 8" id="KW-0030">Aminoacyl-tRNA synthetase</keyword>
<dbReference type="Gene3D" id="3.30.1360.70">
    <property type="entry name" value="Arginyl tRNA synthetase N-terminal domain"/>
    <property type="match status" value="1"/>
</dbReference>
<evidence type="ECO:0000313" key="12">
    <source>
        <dbReference type="EMBL" id="MBB6673525.1"/>
    </source>
</evidence>
<comment type="subunit">
    <text evidence="8">Monomer.</text>
</comment>
<dbReference type="InterPro" id="IPR009080">
    <property type="entry name" value="tRNAsynth_Ia_anticodon-bd"/>
</dbReference>
<keyword evidence="13" id="KW-1185">Reference proteome</keyword>
<evidence type="ECO:0000256" key="3">
    <source>
        <dbReference type="ARBA" id="ARBA00022741"/>
    </source>
</evidence>
<keyword evidence="4 8" id="KW-0067">ATP-binding</keyword>
<name>A0A7X0VGW4_9BACL</name>
<proteinExistence type="inferred from homology"/>
<dbReference type="EC" id="6.1.1.19" evidence="8"/>
<dbReference type="HAMAP" id="MF_00123">
    <property type="entry name" value="Arg_tRNA_synth"/>
    <property type="match status" value="1"/>
</dbReference>
<comment type="caution">
    <text evidence="12">The sequence shown here is derived from an EMBL/GenBank/DDBJ whole genome shotgun (WGS) entry which is preliminary data.</text>
</comment>
<dbReference type="Proteomes" id="UP000547209">
    <property type="component" value="Unassembled WGS sequence"/>
</dbReference>
<dbReference type="SMART" id="SM00836">
    <property type="entry name" value="DALR_1"/>
    <property type="match status" value="1"/>
</dbReference>
<reference evidence="12 13" key="1">
    <citation type="submission" date="2020-08" db="EMBL/GenBank/DDBJ databases">
        <title>Cohnella phylogeny.</title>
        <authorList>
            <person name="Dunlap C."/>
        </authorList>
    </citation>
    <scope>NUCLEOTIDE SEQUENCE [LARGE SCALE GENOMIC DNA]</scope>
    <source>
        <strain evidence="12 13">DSM 28246</strain>
    </source>
</reference>
<dbReference type="InterPro" id="IPR036695">
    <property type="entry name" value="Arg-tRNA-synth_N_sf"/>
</dbReference>
<evidence type="ECO:0000256" key="5">
    <source>
        <dbReference type="ARBA" id="ARBA00022917"/>
    </source>
</evidence>
<dbReference type="PANTHER" id="PTHR11956">
    <property type="entry name" value="ARGINYL-TRNA SYNTHETASE"/>
    <property type="match status" value="1"/>
</dbReference>
<evidence type="ECO:0000256" key="6">
    <source>
        <dbReference type="ARBA" id="ARBA00023146"/>
    </source>
</evidence>
<organism evidence="12 13">
    <name type="scientific">Cohnella nanjingensis</name>
    <dbReference type="NCBI Taxonomy" id="1387779"/>
    <lineage>
        <taxon>Bacteria</taxon>
        <taxon>Bacillati</taxon>
        <taxon>Bacillota</taxon>
        <taxon>Bacilli</taxon>
        <taxon>Bacillales</taxon>
        <taxon>Paenibacillaceae</taxon>
        <taxon>Cohnella</taxon>
    </lineage>
</organism>
<dbReference type="InterPro" id="IPR008909">
    <property type="entry name" value="DALR_anticod-bd"/>
</dbReference>
<dbReference type="InterPro" id="IPR035684">
    <property type="entry name" value="ArgRS_core"/>
</dbReference>
<dbReference type="EMBL" id="JACJVP010000040">
    <property type="protein sequence ID" value="MBB6673525.1"/>
    <property type="molecule type" value="Genomic_DNA"/>
</dbReference>
<evidence type="ECO:0000256" key="9">
    <source>
        <dbReference type="RuleBase" id="RU363038"/>
    </source>
</evidence>
<dbReference type="Pfam" id="PF03485">
    <property type="entry name" value="Arg_tRNA_synt_N"/>
    <property type="match status" value="1"/>
</dbReference>
<dbReference type="Pfam" id="PF00750">
    <property type="entry name" value="tRNA-synt_1d"/>
    <property type="match status" value="1"/>
</dbReference>